<feature type="domain" description="SLH" evidence="2">
    <location>
        <begin position="609"/>
        <end position="664"/>
    </location>
</feature>
<feature type="domain" description="SLH" evidence="2">
    <location>
        <begin position="488"/>
        <end position="551"/>
    </location>
</feature>
<dbReference type="InterPro" id="IPR013378">
    <property type="entry name" value="InlB-like_B-rpt"/>
</dbReference>
<evidence type="ECO:0000256" key="1">
    <source>
        <dbReference type="ARBA" id="ARBA00004196"/>
    </source>
</evidence>
<comment type="caution">
    <text evidence="3">The sequence shown here is derived from an EMBL/GenBank/DDBJ whole genome shotgun (WGS) entry which is preliminary data.</text>
</comment>
<dbReference type="Pfam" id="PF09479">
    <property type="entry name" value="Flg_new"/>
    <property type="match status" value="1"/>
</dbReference>
<dbReference type="PROSITE" id="PS51272">
    <property type="entry name" value="SLH"/>
    <property type="match status" value="3"/>
</dbReference>
<dbReference type="EMBL" id="VSSQ01000918">
    <property type="protein sequence ID" value="MPM03027.1"/>
    <property type="molecule type" value="Genomic_DNA"/>
</dbReference>
<name>A0A644WHH1_9ZZZZ</name>
<dbReference type="InterPro" id="IPR042229">
    <property type="entry name" value="Listeria/Bacterioides_rpt_sf"/>
</dbReference>
<comment type="subcellular location">
    <subcellularLocation>
        <location evidence="1">Cell envelope</location>
    </subcellularLocation>
</comment>
<dbReference type="AlphaFoldDB" id="A0A644WHH1"/>
<dbReference type="Gene3D" id="2.60.40.4270">
    <property type="entry name" value="Listeria-Bacteroides repeat domain"/>
    <property type="match status" value="1"/>
</dbReference>
<organism evidence="3">
    <name type="scientific">bioreactor metagenome</name>
    <dbReference type="NCBI Taxonomy" id="1076179"/>
    <lineage>
        <taxon>unclassified sequences</taxon>
        <taxon>metagenomes</taxon>
        <taxon>ecological metagenomes</taxon>
    </lineage>
</organism>
<feature type="domain" description="SLH" evidence="2">
    <location>
        <begin position="552"/>
        <end position="608"/>
    </location>
</feature>
<evidence type="ECO:0000313" key="3">
    <source>
        <dbReference type="EMBL" id="MPM03027.1"/>
    </source>
</evidence>
<proteinExistence type="predicted"/>
<dbReference type="InterPro" id="IPR001119">
    <property type="entry name" value="SLH_dom"/>
</dbReference>
<gene>
    <name evidence="3" type="ORF">SDC9_49286</name>
</gene>
<dbReference type="NCBIfam" id="TIGR02543">
    <property type="entry name" value="List_Bact_rpt"/>
    <property type="match status" value="1"/>
</dbReference>
<dbReference type="GO" id="GO:0030313">
    <property type="term" value="C:cell envelope"/>
    <property type="evidence" value="ECO:0007669"/>
    <property type="project" value="UniProtKB-SubCell"/>
</dbReference>
<dbReference type="Pfam" id="PF00395">
    <property type="entry name" value="SLH"/>
    <property type="match status" value="3"/>
</dbReference>
<reference evidence="3" key="1">
    <citation type="submission" date="2019-08" db="EMBL/GenBank/DDBJ databases">
        <authorList>
            <person name="Kucharzyk K."/>
            <person name="Murdoch R.W."/>
            <person name="Higgins S."/>
            <person name="Loffler F."/>
        </authorList>
    </citation>
    <scope>NUCLEOTIDE SEQUENCE</scope>
</reference>
<evidence type="ECO:0000259" key="2">
    <source>
        <dbReference type="PROSITE" id="PS51272"/>
    </source>
</evidence>
<sequence length="664" mass="67563">MYGDYSTNSVSVTATDKLVLMPGAVLTVDAGYGELTFSQGTSLSDMSIGAGASIVNNNYIMLPQGTTAAQIAALPLSGTGIVRVATAYNDGSPAAWDTYTNDGAAVKEIGDADSGLDLTSGEHNGKTVEHDGYAWDSDGKTLALGGAYIPGNLALPAGTTVNTTDTTIISERLEGESGVAMNITLGGTAPLTLGGGISGGANGDAVTVQGGAQVTVGGSVFLGASGGTDGTLTVTGAGTRLNVSSRYGYAVMCDTVNVRSGASMTANGESAGVEALTGVNVTGGSTLTTNCDYGVYIIGGKLTVDDTSKLITNATIAPFCIVDSTSGKSQSDVLGLAGVPSGTAVASVTGTQAKYWSLVATGGTLSVADENSTPVTLSGAKTGTLTFVKASSGGNDDNGGGNNNNGGGASGSSTSYTLTFVTNGGTAISGVSKASGTVVDLSGYKPTREGYNFDGWYADTALTTKVTSVTLTKGTTVYAKWTEKTVQSANPFVDVADSAYYHDAVLWAVEKVITSGTTGTTFSPDMICTRAQAVTFLWRAMGSPEPTSANCPFTDVSADAYYHKAVLWAVEKGIVKGTSPTTFSPSDTVTRSQSMTFLWRAAGETTSTSANPFADVSKDAYYYNAVLWAVEKDITKGTSDTAFSPDGGCTRAQIVTFLYRYMGE</sequence>
<accession>A0A644WHH1</accession>
<protein>
    <recommendedName>
        <fullName evidence="2">SLH domain-containing protein</fullName>
    </recommendedName>
</protein>